<dbReference type="PANTHER" id="PTHR33428">
    <property type="entry name" value="CHLOROPHYLLASE-2, CHLOROPLASTIC"/>
    <property type="match status" value="1"/>
</dbReference>
<accession>A0A3M0HY62</accession>
<dbReference type="SUPFAM" id="SSF53474">
    <property type="entry name" value="alpha/beta-Hydrolases"/>
    <property type="match status" value="1"/>
</dbReference>
<gene>
    <name evidence="1" type="ORF">CTZ28_36615</name>
</gene>
<sequence length="358" mass="38454">MKLGRMKILVLTATILVVLTALITVPAPPAAAAAHNDTSRIEYTLGETAFTVPGFLDEEREREAKIELTAVVHHPQSLRGPRPVVMLAHGLWYTCAGETMGWPCPEGTPPTRSYTGYDYLAKALAEQGFVAVSVGVNGINAGELGTSADMARAALVNKHLEMLRDANDGKGPLAAPLRALRGKLDLTNVGLMGHSRGGRGVVWQAADIHAADLPRGVRLRAAVPLAPADYHVSDPDSPEHLNYLITQIPFAVLAGDCDGGVAMNRRTFAKNAAGRNKVPFYEVDLAGANHNFFNSEWAYDNDTSCTPENTWSQLQQQSAASRYIVSFFRFHMLGDKSAGDVVVNGFSGVRVTAHQPAS</sequence>
<dbReference type="RefSeq" id="WP_147481252.1">
    <property type="nucleotide sequence ID" value="NZ_PENI01000034.1"/>
</dbReference>
<dbReference type="AlphaFoldDB" id="A0A3M0HY62"/>
<evidence type="ECO:0000313" key="1">
    <source>
        <dbReference type="EMBL" id="RMB81108.1"/>
    </source>
</evidence>
<dbReference type="OrthoDB" id="6646510at2"/>
<evidence type="ECO:0008006" key="3">
    <source>
        <dbReference type="Google" id="ProtNLM"/>
    </source>
</evidence>
<dbReference type="Proteomes" id="UP000270471">
    <property type="component" value="Unassembled WGS sequence"/>
</dbReference>
<dbReference type="EMBL" id="PENI01000034">
    <property type="protein sequence ID" value="RMB81108.1"/>
    <property type="molecule type" value="Genomic_DNA"/>
</dbReference>
<dbReference type="PANTHER" id="PTHR33428:SF14">
    <property type="entry name" value="CARBOXYLESTERASE TYPE B DOMAIN-CONTAINING PROTEIN"/>
    <property type="match status" value="1"/>
</dbReference>
<evidence type="ECO:0000313" key="2">
    <source>
        <dbReference type="Proteomes" id="UP000270471"/>
    </source>
</evidence>
<comment type="caution">
    <text evidence="1">The sequence shown here is derived from an EMBL/GenBank/DDBJ whole genome shotgun (WGS) entry which is preliminary data.</text>
</comment>
<proteinExistence type="predicted"/>
<dbReference type="InterPro" id="IPR029058">
    <property type="entry name" value="AB_hydrolase_fold"/>
</dbReference>
<keyword evidence="2" id="KW-1185">Reference proteome</keyword>
<organism evidence="1 2">
    <name type="scientific">Streptomyces shenzhenensis</name>
    <dbReference type="NCBI Taxonomy" id="943815"/>
    <lineage>
        <taxon>Bacteria</taxon>
        <taxon>Bacillati</taxon>
        <taxon>Actinomycetota</taxon>
        <taxon>Actinomycetes</taxon>
        <taxon>Kitasatosporales</taxon>
        <taxon>Streptomycetaceae</taxon>
        <taxon>Streptomyces</taxon>
    </lineage>
</organism>
<reference evidence="1 2" key="1">
    <citation type="submission" date="2017-11" db="EMBL/GenBank/DDBJ databases">
        <title>Draft genome of actinobacteria isolated from guarana (Paullinia cupana (Mart.) Ducke.</title>
        <authorList>
            <person name="Siqueira K.A."/>
            <person name="Liotti R.G."/>
            <person name="Mendes T.A.O."/>
            <person name="Soares M.A."/>
        </authorList>
    </citation>
    <scope>NUCLEOTIDE SEQUENCE [LARGE SCALE GENOMIC DNA]</scope>
    <source>
        <strain evidence="1 2">193</strain>
    </source>
</reference>
<dbReference type="Gene3D" id="3.40.50.1820">
    <property type="entry name" value="alpha/beta hydrolase"/>
    <property type="match status" value="1"/>
</dbReference>
<protein>
    <recommendedName>
        <fullName evidence="3">Alpha/beta hydrolase</fullName>
    </recommendedName>
</protein>
<name>A0A3M0HY62_9ACTN</name>